<proteinExistence type="predicted"/>
<reference evidence="1" key="1">
    <citation type="submission" date="2021-04" db="EMBL/GenBank/DDBJ databases">
        <title>Draft genome sequence data of methanotrophic Methylovulum sp. strain S1L and Methylomonas sp. strain S2AM isolated from boreal lake water columns.</title>
        <authorList>
            <person name="Rissanen A.J."/>
            <person name="Mangayil R."/>
            <person name="Svenning M.M."/>
            <person name="Khanongnuch R."/>
        </authorList>
    </citation>
    <scope>NUCLEOTIDE SEQUENCE</scope>
    <source>
        <strain evidence="1">S2AM</strain>
    </source>
</reference>
<dbReference type="AlphaFoldDB" id="A0A975RAH9"/>
<name>A0A975RAH9_9GAMM</name>
<organism evidence="1 2">
    <name type="scientific">Methylomonas paludis</name>
    <dbReference type="NCBI Taxonomy" id="1173101"/>
    <lineage>
        <taxon>Bacteria</taxon>
        <taxon>Pseudomonadati</taxon>
        <taxon>Pseudomonadota</taxon>
        <taxon>Gammaproteobacteria</taxon>
        <taxon>Methylococcales</taxon>
        <taxon>Methylococcaceae</taxon>
        <taxon>Methylomonas</taxon>
    </lineage>
</organism>
<sequence length="89" mass="10048">MKSATLGSNISPAEVTNISGHGFWLLLEDEELFLPFSSFPWFQDATVSKILNVELPSSNHLYWPELDVDLAVESIRYPEKFPLVSKHNG</sequence>
<protein>
    <submittedName>
        <fullName evidence="1">DUF2442 domain-containing protein</fullName>
    </submittedName>
</protein>
<evidence type="ECO:0000313" key="1">
    <source>
        <dbReference type="EMBL" id="QWF71358.1"/>
    </source>
</evidence>
<dbReference type="Gene3D" id="3.30.2020.40">
    <property type="entry name" value="Uncharacterised protein PF10387, DUF2442"/>
    <property type="match status" value="1"/>
</dbReference>
<dbReference type="RefSeq" id="WP_215583143.1">
    <property type="nucleotide sequence ID" value="NZ_CP073754.1"/>
</dbReference>
<evidence type="ECO:0000313" key="2">
    <source>
        <dbReference type="Proteomes" id="UP000676649"/>
    </source>
</evidence>
<accession>A0A975RAH9</accession>
<dbReference type="EMBL" id="CP073754">
    <property type="protein sequence ID" value="QWF71358.1"/>
    <property type="molecule type" value="Genomic_DNA"/>
</dbReference>
<dbReference type="KEGG" id="mpad:KEF85_02395"/>
<gene>
    <name evidence="1" type="ORF">KEF85_02395</name>
</gene>
<dbReference type="Proteomes" id="UP000676649">
    <property type="component" value="Chromosome"/>
</dbReference>
<keyword evidence="2" id="KW-1185">Reference proteome</keyword>
<dbReference type="Pfam" id="PF10387">
    <property type="entry name" value="DUF2442"/>
    <property type="match status" value="1"/>
</dbReference>
<dbReference type="InterPro" id="IPR018841">
    <property type="entry name" value="DUF2442"/>
</dbReference>